<dbReference type="Pfam" id="PF18765">
    <property type="entry name" value="Polbeta"/>
    <property type="match status" value="1"/>
</dbReference>
<dbReference type="InterPro" id="IPR041633">
    <property type="entry name" value="Polbeta"/>
</dbReference>
<name>A0A947D4G6_9HYPH</name>
<evidence type="ECO:0000313" key="3">
    <source>
        <dbReference type="Proteomes" id="UP000766595"/>
    </source>
</evidence>
<keyword evidence="3" id="KW-1185">Reference proteome</keyword>
<dbReference type="AlphaFoldDB" id="A0A947D4G6"/>
<dbReference type="SUPFAM" id="SSF81301">
    <property type="entry name" value="Nucleotidyltransferase"/>
    <property type="match status" value="1"/>
</dbReference>
<comment type="caution">
    <text evidence="2">The sequence shown here is derived from an EMBL/GenBank/DDBJ whole genome shotgun (WGS) entry which is preliminary data.</text>
</comment>
<feature type="domain" description="Polymerase beta nucleotidyltransferase" evidence="1">
    <location>
        <begin position="27"/>
        <end position="61"/>
    </location>
</feature>
<sequence length="121" mass="12871">MLGGRVASEKGHPELTAPLGHIRATYRPVAILLYGSRARGDATTVSDWDLKVIVPDDAPDHVFSTLLAWKTQEGSGVYADISCARLSDFVAGLNVPNTAANLMADEAVLLEISRADPSAPR</sequence>
<protein>
    <submittedName>
        <fullName evidence="2">Nucleotidyltransferase domain-containing protein</fullName>
    </submittedName>
</protein>
<dbReference type="CDD" id="cd05403">
    <property type="entry name" value="NT_KNTase_like"/>
    <property type="match status" value="1"/>
</dbReference>
<gene>
    <name evidence="2" type="ORF">KL771_01095</name>
</gene>
<dbReference type="Gene3D" id="3.30.460.10">
    <property type="entry name" value="Beta Polymerase, domain 2"/>
    <property type="match status" value="1"/>
</dbReference>
<dbReference type="InterPro" id="IPR043519">
    <property type="entry name" value="NT_sf"/>
</dbReference>
<evidence type="ECO:0000259" key="1">
    <source>
        <dbReference type="Pfam" id="PF18765"/>
    </source>
</evidence>
<reference evidence="2 3" key="1">
    <citation type="submission" date="2021-06" db="EMBL/GenBank/DDBJ databases">
        <authorList>
            <person name="Grouzdev D.S."/>
            <person name="Koziaeva V."/>
        </authorList>
    </citation>
    <scope>NUCLEOTIDE SEQUENCE [LARGE SCALE GENOMIC DNA]</scope>
    <source>
        <strain evidence="2 3">22</strain>
    </source>
</reference>
<dbReference type="Proteomes" id="UP000766595">
    <property type="component" value="Unassembled WGS sequence"/>
</dbReference>
<proteinExistence type="predicted"/>
<evidence type="ECO:0000313" key="2">
    <source>
        <dbReference type="EMBL" id="MBT9288027.1"/>
    </source>
</evidence>
<organism evidence="2 3">
    <name type="scientific">Prosthecodimorpha staleyi</name>
    <dbReference type="NCBI Taxonomy" id="2840188"/>
    <lineage>
        <taxon>Bacteria</taxon>
        <taxon>Pseudomonadati</taxon>
        <taxon>Pseudomonadota</taxon>
        <taxon>Alphaproteobacteria</taxon>
        <taxon>Hyphomicrobiales</taxon>
        <taxon>Ancalomicrobiaceae</taxon>
        <taxon>Prosthecodimorpha</taxon>
    </lineage>
</organism>
<dbReference type="EMBL" id="JAHHZF010000001">
    <property type="protein sequence ID" value="MBT9288027.1"/>
    <property type="molecule type" value="Genomic_DNA"/>
</dbReference>
<accession>A0A947D4G6</accession>